<dbReference type="AlphaFoldDB" id="A0A947GK37"/>
<dbReference type="EMBL" id="JAHHZF010000018">
    <property type="protein sequence ID" value="MBT9293044.1"/>
    <property type="molecule type" value="Genomic_DNA"/>
</dbReference>
<dbReference type="Pfam" id="PF14326">
    <property type="entry name" value="DUF4384"/>
    <property type="match status" value="1"/>
</dbReference>
<evidence type="ECO:0000256" key="2">
    <source>
        <dbReference type="SAM" id="SignalP"/>
    </source>
</evidence>
<protein>
    <submittedName>
        <fullName evidence="4">DUF4384 domain-containing protein</fullName>
    </submittedName>
</protein>
<reference evidence="4 5" key="1">
    <citation type="submission" date="2021-06" db="EMBL/GenBank/DDBJ databases">
        <authorList>
            <person name="Grouzdev D.S."/>
            <person name="Koziaeva V."/>
        </authorList>
    </citation>
    <scope>NUCLEOTIDE SEQUENCE [LARGE SCALE GENOMIC DNA]</scope>
    <source>
        <strain evidence="4 5">22</strain>
    </source>
</reference>
<feature type="chain" id="PRO_5036843510" evidence="2">
    <location>
        <begin position="32"/>
        <end position="204"/>
    </location>
</feature>
<evidence type="ECO:0000256" key="1">
    <source>
        <dbReference type="SAM" id="MobiDB-lite"/>
    </source>
</evidence>
<evidence type="ECO:0000259" key="3">
    <source>
        <dbReference type="Pfam" id="PF14326"/>
    </source>
</evidence>
<dbReference type="RefSeq" id="WP_261971542.1">
    <property type="nucleotide sequence ID" value="NZ_JAHHZF010000018.1"/>
</dbReference>
<dbReference type="Proteomes" id="UP000766595">
    <property type="component" value="Unassembled WGS sequence"/>
</dbReference>
<accession>A0A947GK37</accession>
<feature type="region of interest" description="Disordered" evidence="1">
    <location>
        <begin position="41"/>
        <end position="70"/>
    </location>
</feature>
<dbReference type="InterPro" id="IPR025493">
    <property type="entry name" value="DUF4384"/>
</dbReference>
<proteinExistence type="predicted"/>
<name>A0A947GK37_9HYPH</name>
<evidence type="ECO:0000313" key="4">
    <source>
        <dbReference type="EMBL" id="MBT9293044.1"/>
    </source>
</evidence>
<comment type="caution">
    <text evidence="4">The sequence shown here is derived from an EMBL/GenBank/DDBJ whole genome shotgun (WGS) entry which is preliminary data.</text>
</comment>
<organism evidence="4 5">
    <name type="scientific">Prosthecodimorpha staleyi</name>
    <dbReference type="NCBI Taxonomy" id="2840188"/>
    <lineage>
        <taxon>Bacteria</taxon>
        <taxon>Pseudomonadati</taxon>
        <taxon>Pseudomonadota</taxon>
        <taxon>Alphaproteobacteria</taxon>
        <taxon>Hyphomicrobiales</taxon>
        <taxon>Ancalomicrobiaceae</taxon>
        <taxon>Prosthecodimorpha</taxon>
    </lineage>
</organism>
<feature type="signal peptide" evidence="2">
    <location>
        <begin position="1"/>
        <end position="31"/>
    </location>
</feature>
<keyword evidence="5" id="KW-1185">Reference proteome</keyword>
<evidence type="ECO:0000313" key="5">
    <source>
        <dbReference type="Proteomes" id="UP000766595"/>
    </source>
</evidence>
<keyword evidence="2" id="KW-0732">Signal</keyword>
<feature type="domain" description="DUF4384" evidence="3">
    <location>
        <begin position="83"/>
        <end position="153"/>
    </location>
</feature>
<sequence length="204" mass="21149">MGRMMRSGRAVGLAALTAVALAAGVSGSVLAPVSASAQEGRDLTVVTKPERPRPRPEASGGGGSGVSGPVTVSLVPSGSPVIRIGDPIRFKVVSTHAGFGHVYVMSASGRVQLWAENLRLQAGVPVDLPRRGLAIVAAPPAGDETVLFVATRKRFQGFLGGSTTANPAELQITRESLLPTLQGKLGVFPRTHWGFAQLVIRVTE</sequence>
<gene>
    <name evidence="4" type="ORF">KL771_26520</name>
</gene>